<comment type="caution">
    <text evidence="2">The sequence shown here is derived from an EMBL/GenBank/DDBJ whole genome shotgun (WGS) entry which is preliminary data.</text>
</comment>
<name>A0A9P4X6Q2_9HYPO</name>
<organism evidence="2 3">
    <name type="scientific">Trichoderma lentiforme</name>
    <dbReference type="NCBI Taxonomy" id="1567552"/>
    <lineage>
        <taxon>Eukaryota</taxon>
        <taxon>Fungi</taxon>
        <taxon>Dikarya</taxon>
        <taxon>Ascomycota</taxon>
        <taxon>Pezizomycotina</taxon>
        <taxon>Sordariomycetes</taxon>
        <taxon>Hypocreomycetidae</taxon>
        <taxon>Hypocreales</taxon>
        <taxon>Hypocreaceae</taxon>
        <taxon>Trichoderma</taxon>
    </lineage>
</organism>
<dbReference type="EMBL" id="QLNT01000019">
    <property type="protein sequence ID" value="KAF3063319.1"/>
    <property type="molecule type" value="Genomic_DNA"/>
</dbReference>
<proteinExistence type="predicted"/>
<protein>
    <submittedName>
        <fullName evidence="2">Uncharacterized protein</fullName>
    </submittedName>
</protein>
<accession>A0A9P4X6Q2</accession>
<dbReference type="Proteomes" id="UP000801864">
    <property type="component" value="Unassembled WGS sequence"/>
</dbReference>
<dbReference type="AlphaFoldDB" id="A0A9P4X6Q2"/>
<evidence type="ECO:0000313" key="2">
    <source>
        <dbReference type="EMBL" id="KAF3063319.1"/>
    </source>
</evidence>
<reference evidence="2 3" key="1">
    <citation type="submission" date="2018-06" db="EMBL/GenBank/DDBJ databases">
        <title>Genome analysis of cellulolytic fungus Trichoderma lentiforme CFAM-422.</title>
        <authorList>
            <person name="Steindorff A.S."/>
            <person name="Formighieri E.F."/>
            <person name="Midorikawa G.E.O."/>
            <person name="Tamietti M.S."/>
            <person name="Ramos E.Z."/>
            <person name="Silva A.S."/>
            <person name="Bon E.P.S."/>
            <person name="Mendes T.D."/>
            <person name="Damaso M.C.T."/>
            <person name="Favaro L.C.L."/>
        </authorList>
    </citation>
    <scope>NUCLEOTIDE SEQUENCE [LARGE SCALE GENOMIC DNA]</scope>
    <source>
        <strain evidence="2 3">CFAM-422</strain>
    </source>
</reference>
<feature type="coiled-coil region" evidence="1">
    <location>
        <begin position="188"/>
        <end position="215"/>
    </location>
</feature>
<evidence type="ECO:0000256" key="1">
    <source>
        <dbReference type="SAM" id="Coils"/>
    </source>
</evidence>
<evidence type="ECO:0000313" key="3">
    <source>
        <dbReference type="Proteomes" id="UP000801864"/>
    </source>
</evidence>
<keyword evidence="3" id="KW-1185">Reference proteome</keyword>
<gene>
    <name evidence="2" type="ORF">CFAM422_009912</name>
</gene>
<keyword evidence="1" id="KW-0175">Coiled coil</keyword>
<sequence length="232" mass="26505">MSARNSQNGTDDDAAVSPVRLLPHDNPCPNPQLPPLMIEVDNPYVPQPGGRDQYLYDAVIDAYQEQATNMTQLDQNEYLSLIEASYFKMDHDTKRGPSHHPLYSKLQNEPTWAKFVFLSALCPEISFIRGQPTPFQLQMISAFKSIEIEGYLRGYLSYRPNARRCYEHQDKVLSLPPSGPHPDLLDAISTMQNAIMNLNEKSDAIREEMRQQGEESKQKFKTGIERILQLYS</sequence>